<dbReference type="InterPro" id="IPR000740">
    <property type="entry name" value="GrpE"/>
</dbReference>
<evidence type="ECO:0000313" key="3">
    <source>
        <dbReference type="Proteomes" id="UP000662904"/>
    </source>
</evidence>
<dbReference type="KEGG" id="kme:H0A61_01379"/>
<keyword evidence="3" id="KW-1185">Reference proteome</keyword>
<dbReference type="EMBL" id="CP059066">
    <property type="protein sequence ID" value="QSQ09022.1"/>
    <property type="molecule type" value="Genomic_DNA"/>
</dbReference>
<dbReference type="GO" id="GO:0042803">
    <property type="term" value="F:protein homodimerization activity"/>
    <property type="evidence" value="ECO:0007669"/>
    <property type="project" value="InterPro"/>
</dbReference>
<evidence type="ECO:0000256" key="1">
    <source>
        <dbReference type="ARBA" id="ARBA00023186"/>
    </source>
</evidence>
<dbReference type="GO" id="GO:0006457">
    <property type="term" value="P:protein folding"/>
    <property type="evidence" value="ECO:0007669"/>
    <property type="project" value="InterPro"/>
</dbReference>
<sequence>MIDVNKEISKYHPIYMDKKETEDSAGYAIGMVLKTVTDEIQKFEKRQFMTVQKIEEIFAIIEEEKELTEALRECKKMLQAVEEEKQCIIQGVITLGDALEDIYRYALRSEEESWRQQLEVMWEKTGEQLSLFGISRIEGKGQMFMPEFQVAQKVENHPDLPHGQVIDVLRAGYLYRGVLIRKAEVVVNNNLQGSV</sequence>
<dbReference type="GO" id="GO:0000774">
    <property type="term" value="F:adenyl-nucleotide exchange factor activity"/>
    <property type="evidence" value="ECO:0007669"/>
    <property type="project" value="InterPro"/>
</dbReference>
<dbReference type="Gene3D" id="2.30.22.10">
    <property type="entry name" value="Head domain of nucleotide exchange factor GrpE"/>
    <property type="match status" value="1"/>
</dbReference>
<dbReference type="GO" id="GO:0051087">
    <property type="term" value="F:protein-folding chaperone binding"/>
    <property type="evidence" value="ECO:0007669"/>
    <property type="project" value="InterPro"/>
</dbReference>
<evidence type="ECO:0000313" key="2">
    <source>
        <dbReference type="EMBL" id="QSQ09022.1"/>
    </source>
</evidence>
<dbReference type="AlphaFoldDB" id="A0A8A0RMA6"/>
<dbReference type="InterPro" id="IPR009012">
    <property type="entry name" value="GrpE_head"/>
</dbReference>
<dbReference type="RefSeq" id="WP_206709214.1">
    <property type="nucleotide sequence ID" value="NZ_CP059066.1"/>
</dbReference>
<dbReference type="SUPFAM" id="SSF51064">
    <property type="entry name" value="Head domain of nucleotide exchange factor GrpE"/>
    <property type="match status" value="1"/>
</dbReference>
<reference evidence="2" key="1">
    <citation type="submission" date="2020-07" db="EMBL/GenBank/DDBJ databases">
        <title>Koleobacter methoxysyntrophicus gen. nov., sp. nov., a novel anaerobic bacterium isolated from deep subsurface oil field and proposal of Koleobacterales ord. nov. in the phylum Firmicutes.</title>
        <authorList>
            <person name="Sakamoto S."/>
            <person name="Tamaki H."/>
        </authorList>
    </citation>
    <scope>NUCLEOTIDE SEQUENCE</scope>
    <source>
        <strain evidence="2">NRmbB1</strain>
    </source>
</reference>
<proteinExistence type="predicted"/>
<gene>
    <name evidence="2" type="primary">grpE_1</name>
    <name evidence="2" type="ORF">H0A61_01379</name>
</gene>
<keyword evidence="1" id="KW-0143">Chaperone</keyword>
<organism evidence="2 3">
    <name type="scientific">Koleobacter methoxysyntrophicus</name>
    <dbReference type="NCBI Taxonomy" id="2751313"/>
    <lineage>
        <taxon>Bacteria</taxon>
        <taxon>Bacillati</taxon>
        <taxon>Bacillota</taxon>
        <taxon>Clostridia</taxon>
        <taxon>Koleobacterales</taxon>
        <taxon>Koleobacteraceae</taxon>
        <taxon>Koleobacter</taxon>
    </lineage>
</organism>
<accession>A0A8A0RMA6</accession>
<dbReference type="Proteomes" id="UP000662904">
    <property type="component" value="Chromosome"/>
</dbReference>
<dbReference type="Pfam" id="PF01025">
    <property type="entry name" value="GrpE"/>
    <property type="match status" value="1"/>
</dbReference>
<protein>
    <submittedName>
        <fullName evidence="2">Protein GrpE</fullName>
    </submittedName>
</protein>
<name>A0A8A0RMA6_9FIRM</name>